<accession>A0A6A5YV30</accession>
<dbReference type="GO" id="GO:0016757">
    <property type="term" value="F:glycosyltransferase activity"/>
    <property type="evidence" value="ECO:0007669"/>
    <property type="project" value="UniProtKB-KW"/>
</dbReference>
<protein>
    <submittedName>
        <fullName evidence="1">Cryptococcal mannosyltransferase 1-domain-containing protein</fullName>
    </submittedName>
</protein>
<name>A0A6A5YV30_9PLEO</name>
<organism evidence="1 2">
    <name type="scientific">Lophiotrema nucula</name>
    <dbReference type="NCBI Taxonomy" id="690887"/>
    <lineage>
        <taxon>Eukaryota</taxon>
        <taxon>Fungi</taxon>
        <taxon>Dikarya</taxon>
        <taxon>Ascomycota</taxon>
        <taxon>Pezizomycotina</taxon>
        <taxon>Dothideomycetes</taxon>
        <taxon>Pleosporomycetidae</taxon>
        <taxon>Pleosporales</taxon>
        <taxon>Lophiotremataceae</taxon>
        <taxon>Lophiotrema</taxon>
    </lineage>
</organism>
<evidence type="ECO:0000313" key="2">
    <source>
        <dbReference type="Proteomes" id="UP000799770"/>
    </source>
</evidence>
<keyword evidence="1" id="KW-0328">Glycosyltransferase</keyword>
<evidence type="ECO:0000313" key="1">
    <source>
        <dbReference type="EMBL" id="KAF2110011.1"/>
    </source>
</evidence>
<dbReference type="Pfam" id="PF11735">
    <property type="entry name" value="CAP59_mtransfer"/>
    <property type="match status" value="1"/>
</dbReference>
<proteinExistence type="predicted"/>
<gene>
    <name evidence="1" type="ORF">BDV96DRAFT_218759</name>
</gene>
<dbReference type="InterPro" id="IPR021047">
    <property type="entry name" value="Mannosyltransferase_CMT1"/>
</dbReference>
<dbReference type="Proteomes" id="UP000799770">
    <property type="component" value="Unassembled WGS sequence"/>
</dbReference>
<dbReference type="AlphaFoldDB" id="A0A6A5YV30"/>
<dbReference type="OrthoDB" id="262547at2759"/>
<reference evidence="1" key="1">
    <citation type="journal article" date="2020" name="Stud. Mycol.">
        <title>101 Dothideomycetes genomes: a test case for predicting lifestyles and emergence of pathogens.</title>
        <authorList>
            <person name="Haridas S."/>
            <person name="Albert R."/>
            <person name="Binder M."/>
            <person name="Bloem J."/>
            <person name="Labutti K."/>
            <person name="Salamov A."/>
            <person name="Andreopoulos B."/>
            <person name="Baker S."/>
            <person name="Barry K."/>
            <person name="Bills G."/>
            <person name="Bluhm B."/>
            <person name="Cannon C."/>
            <person name="Castanera R."/>
            <person name="Culley D."/>
            <person name="Daum C."/>
            <person name="Ezra D."/>
            <person name="Gonzalez J."/>
            <person name="Henrissat B."/>
            <person name="Kuo A."/>
            <person name="Liang C."/>
            <person name="Lipzen A."/>
            <person name="Lutzoni F."/>
            <person name="Magnuson J."/>
            <person name="Mondo S."/>
            <person name="Nolan M."/>
            <person name="Ohm R."/>
            <person name="Pangilinan J."/>
            <person name="Park H.-J."/>
            <person name="Ramirez L."/>
            <person name="Alfaro M."/>
            <person name="Sun H."/>
            <person name="Tritt A."/>
            <person name="Yoshinaga Y."/>
            <person name="Zwiers L.-H."/>
            <person name="Turgeon B."/>
            <person name="Goodwin S."/>
            <person name="Spatafora J."/>
            <person name="Crous P."/>
            <person name="Grigoriev I."/>
        </authorList>
    </citation>
    <scope>NUCLEOTIDE SEQUENCE</scope>
    <source>
        <strain evidence="1">CBS 627.86</strain>
    </source>
</reference>
<keyword evidence="2" id="KW-1185">Reference proteome</keyword>
<sequence>MEVLASKRSMCVSSVSPPTFTCLHLHNALAVWPCHSFYTLPLLEPCAPTMILMRRRHLLHTVYRNPIFRLLLVILFISDTPHVLRISSRQVEATSGVVPPPRSQKRIYIASQHWNDGILLRSRWNNALVELVQELGIGNVFVSIYESGSYDNGTTKEALGELDVALGDMNVKRRISLSDVTHAEEIEKQPSGHGWVKTPQGKVELRRIPFLARLRN</sequence>
<keyword evidence="1" id="KW-0808">Transferase</keyword>
<dbReference type="PANTHER" id="PTHR34144:SF7">
    <property type="entry name" value="EXPORT PROTEIN (CAP59), PUTATIVE (AFU_ORTHOLOGUE AFUA_7G05020)-RELATED"/>
    <property type="match status" value="1"/>
</dbReference>
<dbReference type="PANTHER" id="PTHR34144">
    <property type="entry name" value="CHROMOSOME 8, WHOLE GENOME SHOTGUN SEQUENCE"/>
    <property type="match status" value="1"/>
</dbReference>
<dbReference type="EMBL" id="ML977339">
    <property type="protein sequence ID" value="KAF2110011.1"/>
    <property type="molecule type" value="Genomic_DNA"/>
</dbReference>